<evidence type="ECO:0000313" key="8">
    <source>
        <dbReference type="EMBL" id="OKH95212.1"/>
    </source>
</evidence>
<evidence type="ECO:0000256" key="1">
    <source>
        <dbReference type="ARBA" id="ARBA00004651"/>
    </source>
</evidence>
<dbReference type="PROSITE" id="PS50850">
    <property type="entry name" value="MFS"/>
    <property type="match status" value="1"/>
</dbReference>
<comment type="subcellular location">
    <subcellularLocation>
        <location evidence="1">Cell membrane</location>
        <topology evidence="1">Multi-pass membrane protein</topology>
    </subcellularLocation>
</comment>
<evidence type="ECO:0000313" key="9">
    <source>
        <dbReference type="Proteomes" id="UP000186455"/>
    </source>
</evidence>
<feature type="transmembrane region" description="Helical" evidence="6">
    <location>
        <begin position="264"/>
        <end position="281"/>
    </location>
</feature>
<evidence type="ECO:0000256" key="2">
    <source>
        <dbReference type="ARBA" id="ARBA00022475"/>
    </source>
</evidence>
<gene>
    <name evidence="8" type="ORF">AB852_10240</name>
</gene>
<keyword evidence="9" id="KW-1185">Reference proteome</keyword>
<dbReference type="InterPro" id="IPR050189">
    <property type="entry name" value="MFS_Efflux_Transporters"/>
</dbReference>
<comment type="caution">
    <text evidence="8">The sequence shown here is derived from an EMBL/GenBank/DDBJ whole genome shotgun (WGS) entry which is preliminary data.</text>
</comment>
<feature type="transmembrane region" description="Helical" evidence="6">
    <location>
        <begin position="71"/>
        <end position="90"/>
    </location>
</feature>
<keyword evidence="4 6" id="KW-1133">Transmembrane helix</keyword>
<dbReference type="GO" id="GO:0005886">
    <property type="term" value="C:plasma membrane"/>
    <property type="evidence" value="ECO:0007669"/>
    <property type="project" value="UniProtKB-SubCell"/>
</dbReference>
<dbReference type="InterPro" id="IPR011701">
    <property type="entry name" value="MFS"/>
</dbReference>
<evidence type="ECO:0000256" key="5">
    <source>
        <dbReference type="ARBA" id="ARBA00023136"/>
    </source>
</evidence>
<dbReference type="EMBL" id="LFBV01000002">
    <property type="protein sequence ID" value="OKH95212.1"/>
    <property type="molecule type" value="Genomic_DNA"/>
</dbReference>
<reference evidence="8 9" key="1">
    <citation type="submission" date="2015-06" db="EMBL/GenBank/DDBJ databases">
        <title>Cloning and characterization of the uncialamcin biosynthetic gene cluster.</title>
        <authorList>
            <person name="Yan X."/>
            <person name="Huang T."/>
            <person name="Ge H."/>
            <person name="Shen B."/>
        </authorList>
    </citation>
    <scope>NUCLEOTIDE SEQUENCE [LARGE SCALE GENOMIC DNA]</scope>
    <source>
        <strain evidence="8 9">DCA2648</strain>
    </source>
</reference>
<dbReference type="Gene3D" id="1.20.1250.20">
    <property type="entry name" value="MFS general substrate transporter like domains"/>
    <property type="match status" value="1"/>
</dbReference>
<evidence type="ECO:0000256" key="6">
    <source>
        <dbReference type="SAM" id="Phobius"/>
    </source>
</evidence>
<dbReference type="STRING" id="1048205.AB852_10240"/>
<feature type="transmembrane region" description="Helical" evidence="6">
    <location>
        <begin position="129"/>
        <end position="149"/>
    </location>
</feature>
<accession>A0A1Q4VBG9</accession>
<feature type="transmembrane region" description="Helical" evidence="6">
    <location>
        <begin position="326"/>
        <end position="346"/>
    </location>
</feature>
<feature type="transmembrane region" description="Helical" evidence="6">
    <location>
        <begin position="287"/>
        <end position="314"/>
    </location>
</feature>
<keyword evidence="2" id="KW-1003">Cell membrane</keyword>
<dbReference type="SUPFAM" id="SSF103473">
    <property type="entry name" value="MFS general substrate transporter"/>
    <property type="match status" value="1"/>
</dbReference>
<evidence type="ECO:0000256" key="3">
    <source>
        <dbReference type="ARBA" id="ARBA00022692"/>
    </source>
</evidence>
<dbReference type="InterPro" id="IPR036259">
    <property type="entry name" value="MFS_trans_sf"/>
</dbReference>
<name>A0A1Q4VBG9_9ACTN</name>
<dbReference type="Proteomes" id="UP000186455">
    <property type="component" value="Unassembled WGS sequence"/>
</dbReference>
<dbReference type="AlphaFoldDB" id="A0A1Q4VBG9"/>
<feature type="transmembrane region" description="Helical" evidence="6">
    <location>
        <begin position="155"/>
        <end position="175"/>
    </location>
</feature>
<feature type="transmembrane region" description="Helical" evidence="6">
    <location>
        <begin position="352"/>
        <end position="373"/>
    </location>
</feature>
<proteinExistence type="predicted"/>
<keyword evidence="5 6" id="KW-0472">Membrane</keyword>
<keyword evidence="3 6" id="KW-0812">Transmembrane</keyword>
<dbReference type="PANTHER" id="PTHR43124:SF3">
    <property type="entry name" value="CHLORAMPHENICOL EFFLUX PUMP RV0191"/>
    <property type="match status" value="1"/>
</dbReference>
<dbReference type="InterPro" id="IPR020846">
    <property type="entry name" value="MFS_dom"/>
</dbReference>
<protein>
    <submittedName>
        <fullName evidence="8">MFS transporter</fullName>
    </submittedName>
</protein>
<feature type="transmembrane region" description="Helical" evidence="6">
    <location>
        <begin position="96"/>
        <end position="117"/>
    </location>
</feature>
<evidence type="ECO:0000256" key="4">
    <source>
        <dbReference type="ARBA" id="ARBA00022989"/>
    </source>
</evidence>
<dbReference type="GO" id="GO:0022857">
    <property type="term" value="F:transmembrane transporter activity"/>
    <property type="evidence" value="ECO:0007669"/>
    <property type="project" value="InterPro"/>
</dbReference>
<dbReference type="Pfam" id="PF07690">
    <property type="entry name" value="MFS_1"/>
    <property type="match status" value="1"/>
</dbReference>
<feature type="transmembrane region" description="Helical" evidence="6">
    <location>
        <begin position="234"/>
        <end position="257"/>
    </location>
</feature>
<evidence type="ECO:0000259" key="7">
    <source>
        <dbReference type="PROSITE" id="PS50850"/>
    </source>
</evidence>
<organism evidence="8 9">
    <name type="scientific">Streptomyces uncialis</name>
    <dbReference type="NCBI Taxonomy" id="1048205"/>
    <lineage>
        <taxon>Bacteria</taxon>
        <taxon>Bacillati</taxon>
        <taxon>Actinomycetota</taxon>
        <taxon>Actinomycetes</taxon>
        <taxon>Kitasatosporales</taxon>
        <taxon>Streptomycetaceae</taxon>
        <taxon>Streptomyces</taxon>
    </lineage>
</organism>
<dbReference type="CDD" id="cd17324">
    <property type="entry name" value="MFS_NepI_like"/>
    <property type="match status" value="1"/>
</dbReference>
<feature type="transmembrane region" description="Helical" evidence="6">
    <location>
        <begin position="39"/>
        <end position="59"/>
    </location>
</feature>
<sequence length="379" mass="37747">MPWPPLLALFTAAFTAVLTELLPAGLLPAMSRSLDVPEGRIGLLVTGYAVASFLAAIPLTAALRALPRRTVLLAALAVLALANAVTALSASYPLTFAARLLAGAAGGTMWAMLAGYGARLAPPRLRGRAIAVVLAGITVALCAGVPAATALGSLVGWRAAFAGLTAVAAVLLLWVRLGVPDLPGTRKAERMPLSRVATTAGVPAVLCVTLFLLLGHQTLYTYLVPFAAHHGFGAAGPLLFVFGCGTLAGVWTAGLIADRFLRPGLVGALGAVAGSLALLGATGQVPAALVAGVAVWGAAFGAAPTLIQTALVAVSGPRDAEVATALQATVYNVGIAGGSSAGALLLERAGPGALPWQAAGLAAVALLVAPVVGRRLTGR</sequence>
<feature type="domain" description="Major facilitator superfamily (MFS) profile" evidence="7">
    <location>
        <begin position="5"/>
        <end position="377"/>
    </location>
</feature>
<feature type="transmembrane region" description="Helical" evidence="6">
    <location>
        <begin position="196"/>
        <end position="214"/>
    </location>
</feature>
<dbReference type="PANTHER" id="PTHR43124">
    <property type="entry name" value="PURINE EFFLUX PUMP PBUE"/>
    <property type="match status" value="1"/>
</dbReference>